<gene>
    <name evidence="3" type="ORF">A3A65_02815</name>
</gene>
<evidence type="ECO:0000256" key="1">
    <source>
        <dbReference type="SAM" id="Phobius"/>
    </source>
</evidence>
<dbReference type="InterPro" id="IPR050834">
    <property type="entry name" value="Glycosyltransf_2"/>
</dbReference>
<dbReference type="PANTHER" id="PTHR43685">
    <property type="entry name" value="GLYCOSYLTRANSFERASE"/>
    <property type="match status" value="1"/>
</dbReference>
<protein>
    <recommendedName>
        <fullName evidence="2">Glycosyltransferase 2-like domain-containing protein</fullName>
    </recommendedName>
</protein>
<feature type="transmembrane region" description="Helical" evidence="1">
    <location>
        <begin position="276"/>
        <end position="300"/>
    </location>
</feature>
<feature type="transmembrane region" description="Helical" evidence="1">
    <location>
        <begin position="235"/>
        <end position="256"/>
    </location>
</feature>
<dbReference type="Pfam" id="PF00535">
    <property type="entry name" value="Glycos_transf_2"/>
    <property type="match status" value="1"/>
</dbReference>
<organism evidence="3 4">
    <name type="scientific">Candidatus Chisholmbacteria bacterium RIFCSPLOWO2_01_FULL_49_14</name>
    <dbReference type="NCBI Taxonomy" id="1797593"/>
    <lineage>
        <taxon>Bacteria</taxon>
        <taxon>Candidatus Chisholmiibacteriota</taxon>
    </lineage>
</organism>
<proteinExistence type="predicted"/>
<evidence type="ECO:0000313" key="3">
    <source>
        <dbReference type="EMBL" id="OGY20886.1"/>
    </source>
</evidence>
<comment type="caution">
    <text evidence="3">The sequence shown here is derived from an EMBL/GenBank/DDBJ whole genome shotgun (WGS) entry which is preliminary data.</text>
</comment>
<evidence type="ECO:0000313" key="4">
    <source>
        <dbReference type="Proteomes" id="UP000176723"/>
    </source>
</evidence>
<dbReference type="InterPro" id="IPR001173">
    <property type="entry name" value="Glyco_trans_2-like"/>
</dbReference>
<keyword evidence="1" id="KW-0472">Membrane</keyword>
<reference evidence="3 4" key="1">
    <citation type="journal article" date="2016" name="Nat. Commun.">
        <title>Thousands of microbial genomes shed light on interconnected biogeochemical processes in an aquifer system.</title>
        <authorList>
            <person name="Anantharaman K."/>
            <person name="Brown C.T."/>
            <person name="Hug L.A."/>
            <person name="Sharon I."/>
            <person name="Castelle C.J."/>
            <person name="Probst A.J."/>
            <person name="Thomas B.C."/>
            <person name="Singh A."/>
            <person name="Wilkins M.J."/>
            <person name="Karaoz U."/>
            <person name="Brodie E.L."/>
            <person name="Williams K.H."/>
            <person name="Hubbard S.S."/>
            <person name="Banfield J.F."/>
        </authorList>
    </citation>
    <scope>NUCLEOTIDE SEQUENCE [LARGE SCALE GENOMIC DNA]</scope>
</reference>
<dbReference type="Gene3D" id="3.90.550.10">
    <property type="entry name" value="Spore Coat Polysaccharide Biosynthesis Protein SpsA, Chain A"/>
    <property type="match status" value="1"/>
</dbReference>
<dbReference type="STRING" id="1797593.A3A65_02815"/>
<feature type="domain" description="Glycosyltransferase 2-like" evidence="2">
    <location>
        <begin position="5"/>
        <end position="130"/>
    </location>
</feature>
<dbReference type="SUPFAM" id="SSF53448">
    <property type="entry name" value="Nucleotide-diphospho-sugar transferases"/>
    <property type="match status" value="1"/>
</dbReference>
<dbReference type="PANTHER" id="PTHR43685:SF3">
    <property type="entry name" value="SLR2126 PROTEIN"/>
    <property type="match status" value="1"/>
</dbReference>
<dbReference type="Proteomes" id="UP000176723">
    <property type="component" value="Unassembled WGS sequence"/>
</dbReference>
<keyword evidence="1" id="KW-0812">Transmembrane</keyword>
<dbReference type="InterPro" id="IPR029044">
    <property type="entry name" value="Nucleotide-diphossugar_trans"/>
</dbReference>
<evidence type="ECO:0000259" key="2">
    <source>
        <dbReference type="Pfam" id="PF00535"/>
    </source>
</evidence>
<keyword evidence="1" id="KW-1133">Transmembrane helix</keyword>
<dbReference type="EMBL" id="MHCL01000020">
    <property type="protein sequence ID" value="OGY20886.1"/>
    <property type="molecule type" value="Genomic_DNA"/>
</dbReference>
<accession>A0A1G1VZP2</accession>
<sequence>MKKVSLVLTILNENESIESLIESLARQSKKPDEIIFIDAGSTDGTIDRIRKVQEENRRIRLLVEPGANRSRGRNVGIQRAHGPIIALTDGGCRPKKDWLKKLTTPFANKEVDVVGGFYLPEGDSLFQKSLSVYTCARKHQVHTKTFLPASRSLAFRKRIWKQVGGFPEELNTCEDRVFVQRLQDAGAKFATAPEAIVYWEQKKTLREAFLQLYGYAKGDMEAQYFPHVLRIGSVWLRYLLAGSFLLSFPLLLLFFLPQYLAWVIGKGYMVVNDKRALYMLPLMQLTADLAVLSGSLAGMISKKRVLQ</sequence>
<name>A0A1G1VZP2_9BACT</name>
<dbReference type="AlphaFoldDB" id="A0A1G1VZP2"/>